<dbReference type="GO" id="GO:0022857">
    <property type="term" value="F:transmembrane transporter activity"/>
    <property type="evidence" value="ECO:0007669"/>
    <property type="project" value="TreeGrafter"/>
</dbReference>
<feature type="domain" description="ABC transporter" evidence="5">
    <location>
        <begin position="6"/>
        <end position="224"/>
    </location>
</feature>
<dbReference type="InterPro" id="IPR003439">
    <property type="entry name" value="ABC_transporter-like_ATP-bd"/>
</dbReference>
<dbReference type="InterPro" id="IPR003593">
    <property type="entry name" value="AAA+_ATPase"/>
</dbReference>
<dbReference type="PANTHER" id="PTHR24220:SF659">
    <property type="entry name" value="TRANSPORTER, PUTATIVE-RELATED"/>
    <property type="match status" value="1"/>
</dbReference>
<dbReference type="PROSITE" id="PS00211">
    <property type="entry name" value="ABC_TRANSPORTER_1"/>
    <property type="match status" value="1"/>
</dbReference>
<evidence type="ECO:0000256" key="1">
    <source>
        <dbReference type="ARBA" id="ARBA00022448"/>
    </source>
</evidence>
<evidence type="ECO:0000256" key="3">
    <source>
        <dbReference type="ARBA" id="ARBA00022840"/>
    </source>
</evidence>
<dbReference type="Gene3D" id="3.40.50.300">
    <property type="entry name" value="P-loop containing nucleotide triphosphate hydrolases"/>
    <property type="match status" value="1"/>
</dbReference>
<dbReference type="KEGG" id="mkc:kam1_2143"/>
<keyword evidence="1" id="KW-0813">Transport</keyword>
<dbReference type="InterPro" id="IPR017911">
    <property type="entry name" value="MacB-like_ATP-bd"/>
</dbReference>
<reference evidence="7" key="2">
    <citation type="journal article" date="2019" name="BMC Genomics">
        <title>Complete genome sequence analysis of the thermoacidophilic verrucomicrobial methanotroph 'Candidatus Methylacidiphilum kamchatkense' strain Kam1 and comparison with its closest relatives.</title>
        <authorList>
            <person name="Kruse T."/>
            <person name="Ratnadevi C.M."/>
            <person name="Erikstad H.A."/>
            <person name="Birkeland N.K."/>
        </authorList>
    </citation>
    <scope>NUCLEOTIDE SEQUENCE</scope>
    <source>
        <strain evidence="7">Kam1</strain>
    </source>
</reference>
<accession>A0A0C1RU62</accession>
<dbReference type="InterPro" id="IPR017871">
    <property type="entry name" value="ABC_transporter-like_CS"/>
</dbReference>
<dbReference type="PANTHER" id="PTHR24220">
    <property type="entry name" value="IMPORT ATP-BINDING PROTEIN"/>
    <property type="match status" value="1"/>
</dbReference>
<dbReference type="EMBL" id="JQNX01000004">
    <property type="protein sequence ID" value="KIE58531.1"/>
    <property type="molecule type" value="Genomic_DNA"/>
</dbReference>
<dbReference type="FunFam" id="3.40.50.300:FF:000032">
    <property type="entry name" value="Export ABC transporter ATP-binding protein"/>
    <property type="match status" value="1"/>
</dbReference>
<evidence type="ECO:0000256" key="4">
    <source>
        <dbReference type="ARBA" id="ARBA00038388"/>
    </source>
</evidence>
<dbReference type="InterPro" id="IPR027417">
    <property type="entry name" value="P-loop_NTPase"/>
</dbReference>
<evidence type="ECO:0000313" key="8">
    <source>
        <dbReference type="Proteomes" id="UP000031594"/>
    </source>
</evidence>
<evidence type="ECO:0000313" key="9">
    <source>
        <dbReference type="Proteomes" id="UP000315925"/>
    </source>
</evidence>
<dbReference type="SUPFAM" id="SSF52540">
    <property type="entry name" value="P-loop containing nucleoside triphosphate hydrolases"/>
    <property type="match status" value="1"/>
</dbReference>
<dbReference type="PROSITE" id="PS50893">
    <property type="entry name" value="ABC_TRANSPORTER_2"/>
    <property type="match status" value="1"/>
</dbReference>
<dbReference type="GO" id="GO:0005524">
    <property type="term" value="F:ATP binding"/>
    <property type="evidence" value="ECO:0007669"/>
    <property type="project" value="UniProtKB-KW"/>
</dbReference>
<evidence type="ECO:0000313" key="6">
    <source>
        <dbReference type="EMBL" id="KIE58531.1"/>
    </source>
</evidence>
<reference evidence="6 8" key="1">
    <citation type="submission" date="2014-08" db="EMBL/GenBank/DDBJ databases">
        <title>Methylacidiphilum kamchatkense strain Kam1 draft genome sequence.</title>
        <authorList>
            <person name="Birkeland N.-K."/>
            <person name="Erikstad H.A."/>
        </authorList>
    </citation>
    <scope>NUCLEOTIDE SEQUENCE [LARGE SCALE GENOMIC DNA]</scope>
    <source>
        <strain evidence="6 8">Kam1</strain>
    </source>
</reference>
<dbReference type="OrthoDB" id="9802264at2"/>
<protein>
    <submittedName>
        <fullName evidence="6">ABC transporter ATP-binding protein</fullName>
    </submittedName>
    <submittedName>
        <fullName evidence="7">Putative ABC transport system ATP-binding protein</fullName>
    </submittedName>
</protein>
<dbReference type="RefSeq" id="WP_039721491.1">
    <property type="nucleotide sequence ID" value="NZ_CP037899.1"/>
</dbReference>
<gene>
    <name evidence="6" type="ORF">A946_06490</name>
    <name evidence="7" type="ORF">kam1_2143</name>
</gene>
<evidence type="ECO:0000259" key="5">
    <source>
        <dbReference type="PROSITE" id="PS50893"/>
    </source>
</evidence>
<dbReference type="Proteomes" id="UP000315925">
    <property type="component" value="Chromosome"/>
</dbReference>
<dbReference type="EMBL" id="CP037899">
    <property type="protein sequence ID" value="QDQ43351.1"/>
    <property type="molecule type" value="Genomic_DNA"/>
</dbReference>
<dbReference type="STRING" id="1202785.A946_06490"/>
<evidence type="ECO:0000313" key="7">
    <source>
        <dbReference type="EMBL" id="QDQ43351.1"/>
    </source>
</evidence>
<proteinExistence type="inferred from homology"/>
<dbReference type="Pfam" id="PF00005">
    <property type="entry name" value="ABC_tran"/>
    <property type="match status" value="1"/>
</dbReference>
<dbReference type="InterPro" id="IPR015854">
    <property type="entry name" value="ABC_transpr_LolD-like"/>
</dbReference>
<name>A0A0C1RU62_9BACT</name>
<dbReference type="CDD" id="cd03255">
    <property type="entry name" value="ABC_MJ0796_LolCDE_FtsE"/>
    <property type="match status" value="1"/>
</dbReference>
<keyword evidence="8" id="KW-1185">Reference proteome</keyword>
<organism evidence="7 9">
    <name type="scientific">Methylacidiphilum kamchatkense Kam1</name>
    <dbReference type="NCBI Taxonomy" id="1202785"/>
    <lineage>
        <taxon>Bacteria</taxon>
        <taxon>Pseudomonadati</taxon>
        <taxon>Verrucomicrobiota</taxon>
        <taxon>Methylacidiphilae</taxon>
        <taxon>Methylacidiphilales</taxon>
        <taxon>Methylacidiphilaceae</taxon>
        <taxon>Methylacidiphilum (ex Ratnadevi et al. 2023)</taxon>
    </lineage>
</organism>
<dbReference type="GO" id="GO:0005886">
    <property type="term" value="C:plasma membrane"/>
    <property type="evidence" value="ECO:0007669"/>
    <property type="project" value="TreeGrafter"/>
</dbReference>
<sequence>MNNPIISVQDVSKSYWNGEVQTVALRKANLEIYPGQSIALVGPSGCGKSTLLHLIAGIDTPTQGEIYVDGYPFHLLKEEKLAKLRGSIIGIVFQFFNLLPTLTALDNVMLPALLQGVYPSEASSRAKELLEQVGLSHRSHHYPHQLSGGEMQRVALARALVMKPKIVLADEPTGNLDSEASQKVLYLLRKFVEEYQLTLFMVTHSLEVAKATDRILQMKDGYLIS</sequence>
<dbReference type="Proteomes" id="UP000031594">
    <property type="component" value="Unassembled WGS sequence"/>
</dbReference>
<dbReference type="SMART" id="SM00382">
    <property type="entry name" value="AAA"/>
    <property type="match status" value="1"/>
</dbReference>
<keyword evidence="3 7" id="KW-0067">ATP-binding</keyword>
<comment type="similarity">
    <text evidence="4">Belongs to the ABC transporter superfamily. Macrolide exporter (TC 3.A.1.122) family.</text>
</comment>
<dbReference type="AlphaFoldDB" id="A0A0C1RU62"/>
<dbReference type="GO" id="GO:0016887">
    <property type="term" value="F:ATP hydrolysis activity"/>
    <property type="evidence" value="ECO:0007669"/>
    <property type="project" value="InterPro"/>
</dbReference>
<dbReference type="GO" id="GO:0098796">
    <property type="term" value="C:membrane protein complex"/>
    <property type="evidence" value="ECO:0007669"/>
    <property type="project" value="UniProtKB-ARBA"/>
</dbReference>
<evidence type="ECO:0000256" key="2">
    <source>
        <dbReference type="ARBA" id="ARBA00022741"/>
    </source>
</evidence>
<reference evidence="9" key="3">
    <citation type="submission" date="2019-03" db="EMBL/GenBank/DDBJ databases">
        <title>Complete genome of Methylacidiphilum kamchatkense Kam1.</title>
        <authorList>
            <person name="Kruse T."/>
            <person name="Murarilal Ratnadevi C."/>
            <person name="Erikstad H.-A."/>
            <person name="Birkeland N.-K."/>
        </authorList>
    </citation>
    <scope>NUCLEOTIDE SEQUENCE [LARGE SCALE GENOMIC DNA]</scope>
    <source>
        <strain evidence="9">kam1</strain>
    </source>
</reference>
<keyword evidence="2" id="KW-0547">Nucleotide-binding</keyword>